<dbReference type="EMBL" id="MBQD01000022">
    <property type="protein sequence ID" value="OCL33379.1"/>
    <property type="molecule type" value="Genomic_DNA"/>
</dbReference>
<dbReference type="InterPro" id="IPR006439">
    <property type="entry name" value="HAD-SF_hydro_IA"/>
</dbReference>
<accession>A0A1C0ALC8</accession>
<dbReference type="Proteomes" id="UP000093501">
    <property type="component" value="Unassembled WGS sequence"/>
</dbReference>
<dbReference type="Pfam" id="PF13419">
    <property type="entry name" value="HAD_2"/>
    <property type="match status" value="1"/>
</dbReference>
<dbReference type="GO" id="GO:0050308">
    <property type="term" value="F:sugar-phosphatase activity"/>
    <property type="evidence" value="ECO:0007669"/>
    <property type="project" value="TreeGrafter"/>
</dbReference>
<dbReference type="Gene3D" id="3.40.50.1000">
    <property type="entry name" value="HAD superfamily/HAD-like"/>
    <property type="match status" value="1"/>
</dbReference>
<dbReference type="InterPro" id="IPR023214">
    <property type="entry name" value="HAD_sf"/>
</dbReference>
<gene>
    <name evidence="1" type="ORF">BCR15_06050</name>
</gene>
<protein>
    <recommendedName>
        <fullName evidence="3">Phosphatase</fullName>
    </recommendedName>
</protein>
<dbReference type="PANTHER" id="PTHR43481:SF4">
    <property type="entry name" value="GLYCEROL-1-PHOSPHATE PHOSPHOHYDROLASE 1-RELATED"/>
    <property type="match status" value="1"/>
</dbReference>
<keyword evidence="2" id="KW-1185">Reference proteome</keyword>
<dbReference type="PANTHER" id="PTHR43481">
    <property type="entry name" value="FRUCTOSE-1-PHOSPHATE PHOSPHATASE"/>
    <property type="match status" value="1"/>
</dbReference>
<sequence length="216" mass="22590">MEVSVLGTFDAVIFDFDGTIADSVASMHRAYAVWAEEYGIELESLRQYTGRPAEAVARALVPADLAPAAGRRIDELEVSDVDGVVALPGASDAFAAIPSHLRAIATSCTTALLDARLGATGLPRPDVVVTRDQVERGKPAPDSFLLAAERLGVAPERCLVCEDAPAGVAAARAAGMPVLAVLTEHSAEELAADWAVGSLADVRFETVPEGVRVTLR</sequence>
<dbReference type="InterPro" id="IPR041492">
    <property type="entry name" value="HAD_2"/>
</dbReference>
<dbReference type="PRINTS" id="PR00413">
    <property type="entry name" value="HADHALOGNASE"/>
</dbReference>
<dbReference type="InterPro" id="IPR023198">
    <property type="entry name" value="PGP-like_dom2"/>
</dbReference>
<dbReference type="SFLD" id="SFLDG01129">
    <property type="entry name" value="C1.5:_HAD__Beta-PGM__Phosphata"/>
    <property type="match status" value="1"/>
</dbReference>
<reference evidence="2" key="1">
    <citation type="submission" date="2016-07" db="EMBL/GenBank/DDBJ databases">
        <authorList>
            <person name="Florea S."/>
            <person name="Webb J.S."/>
            <person name="Jaromczyk J."/>
            <person name="Schardl C.L."/>
        </authorList>
    </citation>
    <scope>NUCLEOTIDE SEQUENCE [LARGE SCALE GENOMIC DNA]</scope>
    <source>
        <strain evidence="2">IPBSL-7</strain>
    </source>
</reference>
<organism evidence="1 2">
    <name type="scientific">Tessaracoccus lapidicaptus</name>
    <dbReference type="NCBI Taxonomy" id="1427523"/>
    <lineage>
        <taxon>Bacteria</taxon>
        <taxon>Bacillati</taxon>
        <taxon>Actinomycetota</taxon>
        <taxon>Actinomycetes</taxon>
        <taxon>Propionibacteriales</taxon>
        <taxon>Propionibacteriaceae</taxon>
        <taxon>Tessaracoccus</taxon>
    </lineage>
</organism>
<dbReference type="InterPro" id="IPR051806">
    <property type="entry name" value="HAD-like_SPP"/>
</dbReference>
<dbReference type="NCBIfam" id="TIGR01509">
    <property type="entry name" value="HAD-SF-IA-v3"/>
    <property type="match status" value="1"/>
</dbReference>
<evidence type="ECO:0000313" key="2">
    <source>
        <dbReference type="Proteomes" id="UP000093501"/>
    </source>
</evidence>
<dbReference type="InterPro" id="IPR036412">
    <property type="entry name" value="HAD-like_sf"/>
</dbReference>
<evidence type="ECO:0000313" key="1">
    <source>
        <dbReference type="EMBL" id="OCL33379.1"/>
    </source>
</evidence>
<dbReference type="SFLD" id="SFLDS00003">
    <property type="entry name" value="Haloacid_Dehalogenase"/>
    <property type="match status" value="1"/>
</dbReference>
<dbReference type="SUPFAM" id="SSF56784">
    <property type="entry name" value="HAD-like"/>
    <property type="match status" value="1"/>
</dbReference>
<comment type="caution">
    <text evidence="1">The sequence shown here is derived from an EMBL/GenBank/DDBJ whole genome shotgun (WGS) entry which is preliminary data.</text>
</comment>
<name>A0A1C0ALC8_9ACTN</name>
<evidence type="ECO:0008006" key="3">
    <source>
        <dbReference type="Google" id="ProtNLM"/>
    </source>
</evidence>
<dbReference type="AlphaFoldDB" id="A0A1C0ALC8"/>
<proteinExistence type="predicted"/>
<dbReference type="Gene3D" id="1.10.150.240">
    <property type="entry name" value="Putative phosphatase, domain 2"/>
    <property type="match status" value="1"/>
</dbReference>